<dbReference type="GO" id="GO:0042800">
    <property type="term" value="F:histone H3K4 methyltransferase activity"/>
    <property type="evidence" value="ECO:0007669"/>
    <property type="project" value="TreeGrafter"/>
</dbReference>
<reference evidence="1 2" key="2">
    <citation type="submission" date="2018-11" db="EMBL/GenBank/DDBJ databases">
        <authorList>
            <consortium name="Pathogen Informatics"/>
        </authorList>
    </citation>
    <scope>NUCLEOTIDE SEQUENCE [LARGE SCALE GENOMIC DNA]</scope>
    <source>
        <strain evidence="1 2">Costa Rica</strain>
    </source>
</reference>
<name>A0A0R3PM50_ANGCS</name>
<sequence length="169" mass="19799">MPRFIESRSFEFPLTSNAQEKQIKLDKWVPHKFNSHQKNRHFEVSSALILLYKNDLFLDRIVTFDKKWILYDNPLSGWIADKLHSTSQSRKIAPKTVMVSARWSAAVLIQYNVLNPGEAIAAEKYFQQMDEMHRKLQQQQKALVNRNRPILLYDNALHHVAEAALQKLN</sequence>
<dbReference type="Pfam" id="PF01359">
    <property type="entry name" value="Transposase_1"/>
    <property type="match status" value="1"/>
</dbReference>
<dbReference type="InterPro" id="IPR036397">
    <property type="entry name" value="RNaseH_sf"/>
</dbReference>
<dbReference type="GO" id="GO:0003697">
    <property type="term" value="F:single-stranded DNA binding"/>
    <property type="evidence" value="ECO:0007669"/>
    <property type="project" value="TreeGrafter"/>
</dbReference>
<organism evidence="3">
    <name type="scientific">Angiostrongylus costaricensis</name>
    <name type="common">Nematode worm</name>
    <dbReference type="NCBI Taxonomy" id="334426"/>
    <lineage>
        <taxon>Eukaryota</taxon>
        <taxon>Metazoa</taxon>
        <taxon>Ecdysozoa</taxon>
        <taxon>Nematoda</taxon>
        <taxon>Chromadorea</taxon>
        <taxon>Rhabditida</taxon>
        <taxon>Rhabditina</taxon>
        <taxon>Rhabditomorpha</taxon>
        <taxon>Strongyloidea</taxon>
        <taxon>Metastrongylidae</taxon>
        <taxon>Angiostrongylus</taxon>
    </lineage>
</organism>
<protein>
    <submittedName>
        <fullName evidence="3">DDE_3 domain-containing protein</fullName>
    </submittedName>
</protein>
<dbReference type="GO" id="GO:0006303">
    <property type="term" value="P:double-strand break repair via nonhomologous end joining"/>
    <property type="evidence" value="ECO:0007669"/>
    <property type="project" value="TreeGrafter"/>
</dbReference>
<dbReference type="GO" id="GO:0044547">
    <property type="term" value="F:DNA topoisomerase binding"/>
    <property type="evidence" value="ECO:0007669"/>
    <property type="project" value="TreeGrafter"/>
</dbReference>
<dbReference type="GO" id="GO:0035861">
    <property type="term" value="C:site of double-strand break"/>
    <property type="evidence" value="ECO:0007669"/>
    <property type="project" value="TreeGrafter"/>
</dbReference>
<proteinExistence type="predicted"/>
<dbReference type="GO" id="GO:0031297">
    <property type="term" value="P:replication fork processing"/>
    <property type="evidence" value="ECO:0007669"/>
    <property type="project" value="TreeGrafter"/>
</dbReference>
<dbReference type="AlphaFoldDB" id="A0A0R3PM50"/>
<dbReference type="GO" id="GO:0005634">
    <property type="term" value="C:nucleus"/>
    <property type="evidence" value="ECO:0007669"/>
    <property type="project" value="TreeGrafter"/>
</dbReference>
<gene>
    <name evidence="1" type="ORF">ACOC_LOCUS5908</name>
</gene>
<dbReference type="OrthoDB" id="9970333at2759"/>
<evidence type="ECO:0000313" key="1">
    <source>
        <dbReference type="EMBL" id="VDM57493.1"/>
    </source>
</evidence>
<accession>A0A0R3PM50</accession>
<dbReference type="GO" id="GO:0015074">
    <property type="term" value="P:DNA integration"/>
    <property type="evidence" value="ECO:0007669"/>
    <property type="project" value="TreeGrafter"/>
</dbReference>
<evidence type="ECO:0000313" key="2">
    <source>
        <dbReference type="Proteomes" id="UP000267027"/>
    </source>
</evidence>
<dbReference type="PANTHER" id="PTHR46060">
    <property type="entry name" value="MARINER MOS1 TRANSPOSASE-LIKE PROTEIN"/>
    <property type="match status" value="1"/>
</dbReference>
<dbReference type="GO" id="GO:0000729">
    <property type="term" value="P:DNA double-strand break processing"/>
    <property type="evidence" value="ECO:0007669"/>
    <property type="project" value="TreeGrafter"/>
</dbReference>
<dbReference type="InterPro" id="IPR052709">
    <property type="entry name" value="Transposase-MT_Hybrid"/>
</dbReference>
<dbReference type="GO" id="GO:0000793">
    <property type="term" value="C:condensed chromosome"/>
    <property type="evidence" value="ECO:0007669"/>
    <property type="project" value="TreeGrafter"/>
</dbReference>
<reference evidence="3" key="1">
    <citation type="submission" date="2017-02" db="UniProtKB">
        <authorList>
            <consortium name="WormBaseParasite"/>
        </authorList>
    </citation>
    <scope>IDENTIFICATION</scope>
</reference>
<dbReference type="Proteomes" id="UP000267027">
    <property type="component" value="Unassembled WGS sequence"/>
</dbReference>
<dbReference type="EMBL" id="UYYA01003904">
    <property type="protein sequence ID" value="VDM57493.1"/>
    <property type="molecule type" value="Genomic_DNA"/>
</dbReference>
<dbReference type="GO" id="GO:0003690">
    <property type="term" value="F:double-stranded DNA binding"/>
    <property type="evidence" value="ECO:0007669"/>
    <property type="project" value="TreeGrafter"/>
</dbReference>
<dbReference type="InterPro" id="IPR001888">
    <property type="entry name" value="Transposase_1"/>
</dbReference>
<dbReference type="STRING" id="334426.A0A0R3PM50"/>
<dbReference type="Gene3D" id="3.30.420.10">
    <property type="entry name" value="Ribonuclease H-like superfamily/Ribonuclease H"/>
    <property type="match status" value="1"/>
</dbReference>
<dbReference type="WBParaSite" id="ACOC_0000590701-mRNA-1">
    <property type="protein sequence ID" value="ACOC_0000590701-mRNA-1"/>
    <property type="gene ID" value="ACOC_0000590701"/>
</dbReference>
<keyword evidence="2" id="KW-1185">Reference proteome</keyword>
<evidence type="ECO:0000313" key="3">
    <source>
        <dbReference type="WBParaSite" id="ACOC_0000590701-mRNA-1"/>
    </source>
</evidence>
<dbReference type="GO" id="GO:0000014">
    <property type="term" value="F:single-stranded DNA endodeoxyribonuclease activity"/>
    <property type="evidence" value="ECO:0007669"/>
    <property type="project" value="TreeGrafter"/>
</dbReference>
<dbReference type="GO" id="GO:0046975">
    <property type="term" value="F:histone H3K36 methyltransferase activity"/>
    <property type="evidence" value="ECO:0007669"/>
    <property type="project" value="TreeGrafter"/>
</dbReference>
<dbReference type="GO" id="GO:0044774">
    <property type="term" value="P:mitotic DNA integrity checkpoint signaling"/>
    <property type="evidence" value="ECO:0007669"/>
    <property type="project" value="TreeGrafter"/>
</dbReference>
<dbReference type="OMA" id="INICDTQ"/>
<dbReference type="PANTHER" id="PTHR46060:SF2">
    <property type="entry name" value="HISTONE-LYSINE N-METHYLTRANSFERASE SETMAR"/>
    <property type="match status" value="1"/>
</dbReference>